<sequence>MTKSGNWLIAAVILALGMIVGGYLLGDGLTRANLSDRSVTVRGLAEREVTADLATWTIRFTAQGNDFETVKRQTGAMANSARMFLKEQGFADAAISAPELSVNQWMNGTIPQVQIRQAIRLNTNDIARAEKAYAAQGALLDRGVAIEQGGAAMVYSFTRLTELKPEMIAEATKDARAAAEQFARDSGASVGGIKSARQGYFSIDARDGAVGSSGDSPAQKVRVVTTVDFYLRD</sequence>
<gene>
    <name evidence="2" type="ORF">KCG44_11110</name>
</gene>
<organism evidence="2 3">
    <name type="scientific">Pacificimonas pallii</name>
    <dbReference type="NCBI Taxonomy" id="2827236"/>
    <lineage>
        <taxon>Bacteria</taxon>
        <taxon>Pseudomonadati</taxon>
        <taxon>Pseudomonadota</taxon>
        <taxon>Alphaproteobacteria</taxon>
        <taxon>Sphingomonadales</taxon>
        <taxon>Sphingosinicellaceae</taxon>
        <taxon>Pacificimonas</taxon>
    </lineage>
</organism>
<dbReference type="InterPro" id="IPR052022">
    <property type="entry name" value="26kDa_periplasmic_antigen"/>
</dbReference>
<dbReference type="PIRSF" id="PIRSF029033">
    <property type="entry name" value="UCP029033"/>
    <property type="match status" value="1"/>
</dbReference>
<feature type="transmembrane region" description="Helical" evidence="1">
    <location>
        <begin position="6"/>
        <end position="25"/>
    </location>
</feature>
<dbReference type="InterPro" id="IPR007497">
    <property type="entry name" value="SIMPL/DUF541"/>
</dbReference>
<evidence type="ECO:0000313" key="3">
    <source>
        <dbReference type="Proteomes" id="UP000722336"/>
    </source>
</evidence>
<evidence type="ECO:0000256" key="1">
    <source>
        <dbReference type="SAM" id="Phobius"/>
    </source>
</evidence>
<comment type="caution">
    <text evidence="2">The sequence shown here is derived from an EMBL/GenBank/DDBJ whole genome shotgun (WGS) entry which is preliminary data.</text>
</comment>
<dbReference type="EMBL" id="JAGSPA010000003">
    <property type="protein sequence ID" value="MBV7257333.1"/>
    <property type="molecule type" value="Genomic_DNA"/>
</dbReference>
<keyword evidence="1" id="KW-1133">Transmembrane helix</keyword>
<dbReference type="RefSeq" id="WP_218446152.1">
    <property type="nucleotide sequence ID" value="NZ_JAGSPA010000003.1"/>
</dbReference>
<protein>
    <submittedName>
        <fullName evidence="2">SIMPL domain-containing protein</fullName>
    </submittedName>
</protein>
<keyword evidence="1" id="KW-0472">Membrane</keyword>
<dbReference type="PANTHER" id="PTHR34387">
    <property type="entry name" value="SLR1258 PROTEIN"/>
    <property type="match status" value="1"/>
</dbReference>
<dbReference type="Pfam" id="PF04402">
    <property type="entry name" value="SIMPL"/>
    <property type="match status" value="1"/>
</dbReference>
<dbReference type="InterPro" id="IPR016907">
    <property type="entry name" value="UCP029033"/>
</dbReference>
<keyword evidence="3" id="KW-1185">Reference proteome</keyword>
<keyword evidence="1" id="KW-0812">Transmembrane</keyword>
<dbReference type="PANTHER" id="PTHR34387:SF2">
    <property type="entry name" value="SLR1258 PROTEIN"/>
    <property type="match status" value="1"/>
</dbReference>
<reference evidence="2 3" key="1">
    <citation type="submission" date="2021-04" db="EMBL/GenBank/DDBJ databases">
        <authorList>
            <person name="Pira H."/>
            <person name="Risdian C."/>
            <person name="Wink J."/>
        </authorList>
    </citation>
    <scope>NUCLEOTIDE SEQUENCE [LARGE SCALE GENOMIC DNA]</scope>
    <source>
        <strain evidence="2 3">WHA3</strain>
    </source>
</reference>
<evidence type="ECO:0000313" key="2">
    <source>
        <dbReference type="EMBL" id="MBV7257333.1"/>
    </source>
</evidence>
<proteinExistence type="predicted"/>
<accession>A0ABS6SFY2</accession>
<dbReference type="Proteomes" id="UP000722336">
    <property type="component" value="Unassembled WGS sequence"/>
</dbReference>
<name>A0ABS6SFY2_9SPHN</name>